<dbReference type="AlphaFoldDB" id="A0A4Q5LNK4"/>
<gene>
    <name evidence="1" type="ORF">EWM62_08615</name>
</gene>
<evidence type="ECO:0000313" key="1">
    <source>
        <dbReference type="EMBL" id="RYU90699.1"/>
    </source>
</evidence>
<dbReference type="EMBL" id="SEWG01000003">
    <property type="protein sequence ID" value="RYU90699.1"/>
    <property type="molecule type" value="Genomic_DNA"/>
</dbReference>
<comment type="caution">
    <text evidence="1">The sequence shown here is derived from an EMBL/GenBank/DDBJ whole genome shotgun (WGS) entry which is preliminary data.</text>
</comment>
<dbReference type="Proteomes" id="UP000293331">
    <property type="component" value="Unassembled WGS sequence"/>
</dbReference>
<dbReference type="OrthoDB" id="839391at2"/>
<proteinExistence type="predicted"/>
<dbReference type="RefSeq" id="WP_129876250.1">
    <property type="nucleotide sequence ID" value="NZ_SEWG01000003.1"/>
</dbReference>
<sequence length="120" mass="13722">MIKKYKTNHVKEHKKQQHCVTCNRYVTYDERYPDYVCKKCVELAIDKGGKSVTFFNITDSGHGCQGKYVDDGKLCRGTTCFIKGVRCFAEEAYFGGIVIRPFKRNRKAGDILEKLGSLEP</sequence>
<keyword evidence="2" id="KW-1185">Reference proteome</keyword>
<protein>
    <submittedName>
        <fullName evidence="1">Uncharacterized protein</fullName>
    </submittedName>
</protein>
<evidence type="ECO:0000313" key="2">
    <source>
        <dbReference type="Proteomes" id="UP000293331"/>
    </source>
</evidence>
<reference evidence="1 2" key="1">
    <citation type="submission" date="2019-02" db="EMBL/GenBank/DDBJ databases">
        <title>Bacterial novel species Mucilaginibacter sp. 17JY9-4 isolated from soil.</title>
        <authorList>
            <person name="Jung H.-Y."/>
        </authorList>
    </citation>
    <scope>NUCLEOTIDE SEQUENCE [LARGE SCALE GENOMIC DNA]</scope>
    <source>
        <strain evidence="1 2">17JY9-4</strain>
    </source>
</reference>
<name>A0A4Q5LNK4_9SPHI</name>
<organism evidence="1 2">
    <name type="scientific">Mucilaginibacter terrigena</name>
    <dbReference type="NCBI Taxonomy" id="2492395"/>
    <lineage>
        <taxon>Bacteria</taxon>
        <taxon>Pseudomonadati</taxon>
        <taxon>Bacteroidota</taxon>
        <taxon>Sphingobacteriia</taxon>
        <taxon>Sphingobacteriales</taxon>
        <taxon>Sphingobacteriaceae</taxon>
        <taxon>Mucilaginibacter</taxon>
    </lineage>
</organism>
<accession>A0A4Q5LNK4</accession>